<keyword evidence="1" id="KW-1133">Transmembrane helix</keyword>
<dbReference type="Proteomes" id="UP001163846">
    <property type="component" value="Unassembled WGS sequence"/>
</dbReference>
<keyword evidence="4" id="KW-1185">Reference proteome</keyword>
<proteinExistence type="predicted"/>
<accession>A0AA38PJ79</accession>
<feature type="transmembrane region" description="Helical" evidence="1">
    <location>
        <begin position="153"/>
        <end position="172"/>
    </location>
</feature>
<feature type="signal peptide" evidence="2">
    <location>
        <begin position="1"/>
        <end position="22"/>
    </location>
</feature>
<organism evidence="3 4">
    <name type="scientific">Lentinula raphanica</name>
    <dbReference type="NCBI Taxonomy" id="153919"/>
    <lineage>
        <taxon>Eukaryota</taxon>
        <taxon>Fungi</taxon>
        <taxon>Dikarya</taxon>
        <taxon>Basidiomycota</taxon>
        <taxon>Agaricomycotina</taxon>
        <taxon>Agaricomycetes</taxon>
        <taxon>Agaricomycetidae</taxon>
        <taxon>Agaricales</taxon>
        <taxon>Marasmiineae</taxon>
        <taxon>Omphalotaceae</taxon>
        <taxon>Lentinula</taxon>
    </lineage>
</organism>
<name>A0AA38PJ79_9AGAR</name>
<evidence type="ECO:0008006" key="5">
    <source>
        <dbReference type="Google" id="ProtNLM"/>
    </source>
</evidence>
<evidence type="ECO:0000256" key="1">
    <source>
        <dbReference type="SAM" id="Phobius"/>
    </source>
</evidence>
<evidence type="ECO:0000313" key="4">
    <source>
        <dbReference type="Proteomes" id="UP001163846"/>
    </source>
</evidence>
<keyword evidence="1" id="KW-0472">Membrane</keyword>
<evidence type="ECO:0000256" key="2">
    <source>
        <dbReference type="SAM" id="SignalP"/>
    </source>
</evidence>
<feature type="transmembrane region" description="Helical" evidence="1">
    <location>
        <begin position="179"/>
        <end position="201"/>
    </location>
</feature>
<keyword evidence="1" id="KW-0812">Transmembrane</keyword>
<reference evidence="3" key="1">
    <citation type="submission" date="2022-08" db="EMBL/GenBank/DDBJ databases">
        <authorList>
            <consortium name="DOE Joint Genome Institute"/>
            <person name="Min B."/>
            <person name="Riley R."/>
            <person name="Sierra-Patev S."/>
            <person name="Naranjo-Ortiz M."/>
            <person name="Looney B."/>
            <person name="Konkel Z."/>
            <person name="Slot J.C."/>
            <person name="Sakamoto Y."/>
            <person name="Steenwyk J.L."/>
            <person name="Rokas A."/>
            <person name="Carro J."/>
            <person name="Camarero S."/>
            <person name="Ferreira P."/>
            <person name="Molpeceres G."/>
            <person name="Ruiz-Duenas F.J."/>
            <person name="Serrano A."/>
            <person name="Henrissat B."/>
            <person name="Drula E."/>
            <person name="Hughes K.W."/>
            <person name="Mata J.L."/>
            <person name="Ishikawa N.K."/>
            <person name="Vargas-Isla R."/>
            <person name="Ushijima S."/>
            <person name="Smith C.A."/>
            <person name="Ahrendt S."/>
            <person name="Andreopoulos W."/>
            <person name="He G."/>
            <person name="Labutti K."/>
            <person name="Lipzen A."/>
            <person name="Ng V."/>
            <person name="Sandor L."/>
            <person name="Barry K."/>
            <person name="Martinez A.T."/>
            <person name="Xiao Y."/>
            <person name="Gibbons J.G."/>
            <person name="Terashima K."/>
            <person name="Hibbett D.S."/>
            <person name="Grigoriev I.V."/>
        </authorList>
    </citation>
    <scope>NUCLEOTIDE SEQUENCE</scope>
    <source>
        <strain evidence="3">TFB9207</strain>
    </source>
</reference>
<protein>
    <recommendedName>
        <fullName evidence="5">Secreted protein</fullName>
    </recommendedName>
</protein>
<dbReference type="AlphaFoldDB" id="A0AA38PJ79"/>
<dbReference type="EMBL" id="MU805969">
    <property type="protein sequence ID" value="KAJ3843701.1"/>
    <property type="molecule type" value="Genomic_DNA"/>
</dbReference>
<comment type="caution">
    <text evidence="3">The sequence shown here is derived from an EMBL/GenBank/DDBJ whole genome shotgun (WGS) entry which is preliminary data.</text>
</comment>
<keyword evidence="2" id="KW-0732">Signal</keyword>
<gene>
    <name evidence="3" type="ORF">F5878DRAFT_603996</name>
</gene>
<evidence type="ECO:0000313" key="3">
    <source>
        <dbReference type="EMBL" id="KAJ3843701.1"/>
    </source>
</evidence>
<feature type="chain" id="PRO_5041353977" description="Secreted protein" evidence="2">
    <location>
        <begin position="23"/>
        <end position="240"/>
    </location>
</feature>
<sequence length="240" mass="27121">MLHIKSSHPFLLFLYSVHNGLADPLFEAIGSSGRSQYGMGARTQRPSAQSLRYRKNWINSISDANSLLGTYRIFSFSGGRVELILNQDRTVVITASLFTRTSFYMVSHVTFATGLAESFRHISCSDTPSTLVHWCCHNLFGAPHRRMHIPAIYVWQGLFLQRCGFLCCFGLLCHINHILFILFVVCWCLSSRVFFLIGAFLPASPGLFSHSFGCTRSDGWLGHGLLLRRIEFFFLDAVLL</sequence>